<dbReference type="RefSeq" id="XP_012182128.1">
    <property type="nucleotide sequence ID" value="XM_012326738.1"/>
</dbReference>
<sequence length="772" mass="85594">MSRSAFKRIRLPKHSRPAALPRPHRLHTSAPRCLAGTFSPSDIWDYEVSGNNPGQVIIASKLGDLRRVLLIRPRPEPNRVWGSYLDLLTFLEPTSVPLEVHQAVLRYCTPPAADLRLKVARSMNWDPMRQGPHLHETRFQAVIRNIRSSGCCPTLEDYHFVLEQFAAVGHHLGAMQVLNEMSRVGLQKTPKTYGLCLQALCHRLTLPCWDVLRPQVVSDVTRLSVKLLREMEALHIPFTSLNVDLAIRIMKETLDLDGFAKLMKGAYGIDLSYPDRPPLELWDKATGRSKSIIFADGSTAPDPMPFSTAALNTAIDMLGRLGEVSKLVQTFEVLTTPLPPQSQNAAATFDEDEDDEFGYSNPRVAPYPVPSAEPNTSSYHMLLKWISRAGNASLARHYLLQAINLDKRVNRQLRRDCLTKPREELIQPTFGVNRSMLVAVFGLSNRDKNLELMRWVRGRIAQVAHWKENNLQFYKAVRDRWSAEESGDGSEESLDRSLSDPESEPQASNPASIPPISDPSPYDSQTLGIASTSPEGTFPSPEHSALHAASASLGATPPAPDPHAGEPAPASLTTEHLSTDTVVNAESADPTVSPAAFSTFFSPSTASEEAVNKTINVPRMPYFDVDLDAHDPAPSFRPKPLDMDVHIEILEREVRALQQLRAHVVDIVGRTTQRVKERLGRRVWAGKDVYLRDKGTRIFIARDEWRRKVNFSPRSAVLARSRLVAPSATSPAKDSAPHLRPGSVATTRGLMTSAADFYPVSWSDCCSSGNVS</sequence>
<evidence type="ECO:0000313" key="2">
    <source>
        <dbReference type="EMBL" id="CCM02845.1"/>
    </source>
</evidence>
<keyword evidence="3" id="KW-1185">Reference proteome</keyword>
<feature type="region of interest" description="Disordered" evidence="1">
    <location>
        <begin position="484"/>
        <end position="546"/>
    </location>
</feature>
<dbReference type="STRING" id="599839.J4GQ49"/>
<feature type="compositionally biased region" description="Polar residues" evidence="1">
    <location>
        <begin position="526"/>
        <end position="535"/>
    </location>
</feature>
<dbReference type="EMBL" id="HE797094">
    <property type="protein sequence ID" value="CCM02845.1"/>
    <property type="molecule type" value="Genomic_DNA"/>
</dbReference>
<gene>
    <name evidence="2" type="ORF">FIBRA_04957</name>
</gene>
<protein>
    <submittedName>
        <fullName evidence="2">Uncharacterized protein</fullName>
    </submittedName>
</protein>
<dbReference type="GeneID" id="24097756"/>
<dbReference type="Proteomes" id="UP000006352">
    <property type="component" value="Unassembled WGS sequence"/>
</dbReference>
<evidence type="ECO:0000313" key="3">
    <source>
        <dbReference type="Proteomes" id="UP000006352"/>
    </source>
</evidence>
<name>J4GQ49_9APHY</name>
<dbReference type="InParanoid" id="J4GQ49"/>
<organism evidence="2 3">
    <name type="scientific">Fibroporia radiculosa</name>
    <dbReference type="NCBI Taxonomy" id="599839"/>
    <lineage>
        <taxon>Eukaryota</taxon>
        <taxon>Fungi</taxon>
        <taxon>Dikarya</taxon>
        <taxon>Basidiomycota</taxon>
        <taxon>Agaricomycotina</taxon>
        <taxon>Agaricomycetes</taxon>
        <taxon>Polyporales</taxon>
        <taxon>Fibroporiaceae</taxon>
        <taxon>Fibroporia</taxon>
    </lineage>
</organism>
<dbReference type="OrthoDB" id="276151at2759"/>
<proteinExistence type="predicted"/>
<accession>J4GQ49</accession>
<dbReference type="HOGENOM" id="CLU_025579_0_0_1"/>
<feature type="region of interest" description="Disordered" evidence="1">
    <location>
        <begin position="552"/>
        <end position="571"/>
    </location>
</feature>
<dbReference type="AlphaFoldDB" id="J4GQ49"/>
<evidence type="ECO:0000256" key="1">
    <source>
        <dbReference type="SAM" id="MobiDB-lite"/>
    </source>
</evidence>
<reference evidence="2 3" key="1">
    <citation type="journal article" date="2012" name="Appl. Environ. Microbiol.">
        <title>Short-read sequencing for genomic analysis of the brown rot fungus Fibroporia radiculosa.</title>
        <authorList>
            <person name="Tang J.D."/>
            <person name="Perkins A.D."/>
            <person name="Sonstegard T.S."/>
            <person name="Schroeder S.G."/>
            <person name="Burgess S.C."/>
            <person name="Diehl S.V."/>
        </authorList>
    </citation>
    <scope>NUCLEOTIDE SEQUENCE [LARGE SCALE GENOMIC DNA]</scope>
    <source>
        <strain evidence="2 3">TFFH 294</strain>
    </source>
</reference>